<dbReference type="EMBL" id="RXTL01000006">
    <property type="protein sequence ID" value="RTS50580.1"/>
    <property type="molecule type" value="Genomic_DNA"/>
</dbReference>
<dbReference type="InterPro" id="IPR013655">
    <property type="entry name" value="PAS_fold_3"/>
</dbReference>
<evidence type="ECO:0000259" key="13">
    <source>
        <dbReference type="PROSITE" id="PS50887"/>
    </source>
</evidence>
<dbReference type="CDD" id="cd01949">
    <property type="entry name" value="GGDEF"/>
    <property type="match status" value="1"/>
</dbReference>
<feature type="transmembrane region" description="Helical" evidence="9">
    <location>
        <begin position="38"/>
        <end position="55"/>
    </location>
</feature>
<dbReference type="InterPro" id="IPR007895">
    <property type="entry name" value="MASE1"/>
</dbReference>
<dbReference type="GO" id="GO:0052621">
    <property type="term" value="F:diguanylate cyclase activity"/>
    <property type="evidence" value="ECO:0007669"/>
    <property type="project" value="UniProtKB-EC"/>
</dbReference>
<feature type="transmembrane region" description="Helical" evidence="9">
    <location>
        <begin position="123"/>
        <end position="145"/>
    </location>
</feature>
<dbReference type="InterPro" id="IPR000014">
    <property type="entry name" value="PAS"/>
</dbReference>
<dbReference type="PROSITE" id="PS51257">
    <property type="entry name" value="PROKAR_LIPOPROTEIN"/>
    <property type="match status" value="1"/>
</dbReference>
<keyword evidence="14" id="KW-0808">Transferase</keyword>
<feature type="domain" description="PAC" evidence="11">
    <location>
        <begin position="500"/>
        <end position="552"/>
    </location>
</feature>
<keyword evidence="4" id="KW-1003">Cell membrane</keyword>
<feature type="transmembrane region" description="Helical" evidence="9">
    <location>
        <begin position="82"/>
        <end position="103"/>
    </location>
</feature>
<keyword evidence="7 9" id="KW-1133">Transmembrane helix</keyword>
<dbReference type="NCBIfam" id="TIGR00254">
    <property type="entry name" value="GGDEF"/>
    <property type="match status" value="1"/>
</dbReference>
<sequence>MFSGKIGDNGLWPGMRTGALFFLAALACIYLSRQPATIAAIWLPNAILAAALLRAPLRQWPMILFCTALANLAANRLYGDSLWMSAAFLPANLSEATFAAMLLRMNRVREDFDFNLLSAVRVLWAGALVPPLLGASVGAALVSLFGLGSFPQMWARWYVGDAMGMLALLPLCLASSLATWRHGLSGRAGVDNAMLLLATLFISFVALTRLPYSFIYVLLPLLVAAASTSVFGTALIGCLNTCFIAVLIAMGVFAPESSQQRFGEPLLYLPMALTLIPAFLVSVIMERSRREQHQVAIGEAQFRGAMEFSAIGTALVALDGRLFKVNEALCRMLGYPAERLGELTFQAITYAADLELDLDLVRDLLAGRINSYQMEKRYLRQDGETFWARISVSLVRDEEGIAQYFVTQVEDIDSRKRAELERERLAERVKLATDAGQIGIWEWDLRHNHLHWDFRMFDLYGIRSGPGETTVEQWQAALHPDDHERVLHELDRALSGLQKFDCEFRIVRPDRQVRHLRAIATLTRDEDNRPVRMIGINSDITEIRTLAETLYEEKERLQVTLYSIGDAVLTTDAGGRVTFMNPVAEAMTGWTLQDALGAPHELVFNVLDSDTGDTLDSPVRRCLQNTRVFYLEDGATLISRKGEQHDIQNCAAPVRTRDGEIIGTVLVFQNVTKARAMQRELSYHASHDALTGLFNRTKFEEELRRALANAQERASQHALCFIDLDRFKVVNDSAGHAAGDMLLRELSRILADRTRASDTLARLGGDEFGLLLFDCDLAVAEEVASKLIEQICSVRFPWEGRVYDVGASIGITALTATSRSTSELMSQADVACYAAKHAGRNRVSVYQFGHEEVERQHRDILLASGLREALENDRFQLQAQEIVPVVARRDGGRHYELLLRLYDPDGQMTPPGAFIPAAERFNLMASIDRWVINEALINFGPRIAAIDGLTIGINLSGNSLNDPLFLPYLLDRIEHSPLGPERLYFELTETALMNQLSVASRIVDKLRDLGCKVALDDFGSGLSSFNYLKNFAVDAIKIDGSFVRNLDKSPVDQAIVDSINQIAQRLGAVTVAEFVESREILDHLARLGVDYAQGYAVGRPQPFATVLDQLRGARRQGLG</sequence>
<organism evidence="14 15">
    <name type="scientific">Pseudomonas aeruginosa</name>
    <dbReference type="NCBI Taxonomy" id="287"/>
    <lineage>
        <taxon>Bacteria</taxon>
        <taxon>Pseudomonadati</taxon>
        <taxon>Pseudomonadota</taxon>
        <taxon>Gammaproteobacteria</taxon>
        <taxon>Pseudomonadales</taxon>
        <taxon>Pseudomonadaceae</taxon>
        <taxon>Pseudomonas</taxon>
    </lineage>
</organism>
<accession>A0ABD7K765</accession>
<keyword evidence="8 9" id="KW-0472">Membrane</keyword>
<protein>
    <submittedName>
        <fullName evidence="14">Diguanylate cyclase</fullName>
        <ecNumber evidence="14">2.7.7.65</ecNumber>
    </submittedName>
</protein>
<dbReference type="InterPro" id="IPR043128">
    <property type="entry name" value="Rev_trsase/Diguanyl_cyclase"/>
</dbReference>
<feature type="domain" description="PAC" evidence="11">
    <location>
        <begin position="631"/>
        <end position="683"/>
    </location>
</feature>
<dbReference type="PANTHER" id="PTHR44757:SF4">
    <property type="entry name" value="DIGUANYLATE CYCLASE DGCE-RELATED"/>
    <property type="match status" value="1"/>
</dbReference>
<evidence type="ECO:0000256" key="4">
    <source>
        <dbReference type="ARBA" id="ARBA00022475"/>
    </source>
</evidence>
<comment type="subcellular location">
    <subcellularLocation>
        <location evidence="2">Cell inner membrane</location>
    </subcellularLocation>
    <subcellularLocation>
        <location evidence="3">Cell membrane</location>
        <topology evidence="3">Multi-pass membrane protein</topology>
    </subcellularLocation>
</comment>
<evidence type="ECO:0000259" key="12">
    <source>
        <dbReference type="PROSITE" id="PS50883"/>
    </source>
</evidence>
<proteinExistence type="predicted"/>
<feature type="transmembrane region" description="Helical" evidence="9">
    <location>
        <begin position="266"/>
        <end position="285"/>
    </location>
</feature>
<evidence type="ECO:0000256" key="9">
    <source>
        <dbReference type="SAM" id="Phobius"/>
    </source>
</evidence>
<dbReference type="SMART" id="SM00091">
    <property type="entry name" value="PAS"/>
    <property type="match status" value="3"/>
</dbReference>
<dbReference type="CDD" id="cd01948">
    <property type="entry name" value="EAL"/>
    <property type="match status" value="1"/>
</dbReference>
<dbReference type="CDD" id="cd00130">
    <property type="entry name" value="PAS"/>
    <property type="match status" value="3"/>
</dbReference>
<evidence type="ECO:0000256" key="6">
    <source>
        <dbReference type="ARBA" id="ARBA00022777"/>
    </source>
</evidence>
<dbReference type="SUPFAM" id="SSF55073">
    <property type="entry name" value="Nucleotide cyclase"/>
    <property type="match status" value="1"/>
</dbReference>
<dbReference type="InterPro" id="IPR000700">
    <property type="entry name" value="PAS-assoc_C"/>
</dbReference>
<dbReference type="Proteomes" id="UP000276985">
    <property type="component" value="Unassembled WGS sequence"/>
</dbReference>
<dbReference type="Pfam" id="PF13426">
    <property type="entry name" value="PAS_9"/>
    <property type="match status" value="1"/>
</dbReference>
<dbReference type="PANTHER" id="PTHR44757">
    <property type="entry name" value="DIGUANYLATE CYCLASE DGCP"/>
    <property type="match status" value="1"/>
</dbReference>
<dbReference type="Pfam" id="PF05231">
    <property type="entry name" value="MASE1"/>
    <property type="match status" value="1"/>
</dbReference>
<dbReference type="PROSITE" id="PS50887">
    <property type="entry name" value="GGDEF"/>
    <property type="match status" value="1"/>
</dbReference>
<dbReference type="InterPro" id="IPR035919">
    <property type="entry name" value="EAL_sf"/>
</dbReference>
<feature type="transmembrane region" description="Helical" evidence="9">
    <location>
        <begin position="231"/>
        <end position="254"/>
    </location>
</feature>
<feature type="transmembrane region" description="Helical" evidence="9">
    <location>
        <begin position="192"/>
        <end position="219"/>
    </location>
</feature>
<dbReference type="PROSITE" id="PS50112">
    <property type="entry name" value="PAS"/>
    <property type="match status" value="1"/>
</dbReference>
<dbReference type="SMART" id="SM00086">
    <property type="entry name" value="PAC"/>
    <property type="match status" value="3"/>
</dbReference>
<evidence type="ECO:0000256" key="3">
    <source>
        <dbReference type="ARBA" id="ARBA00004651"/>
    </source>
</evidence>
<evidence type="ECO:0000256" key="1">
    <source>
        <dbReference type="ARBA" id="ARBA00001946"/>
    </source>
</evidence>
<feature type="domain" description="PAS" evidence="10">
    <location>
        <begin position="553"/>
        <end position="626"/>
    </location>
</feature>
<comment type="caution">
    <text evidence="14">The sequence shown here is derived from an EMBL/GenBank/DDBJ whole genome shotgun (WGS) entry which is preliminary data.</text>
</comment>
<dbReference type="GO" id="GO:0005886">
    <property type="term" value="C:plasma membrane"/>
    <property type="evidence" value="ECO:0007669"/>
    <property type="project" value="UniProtKB-SubCell"/>
</dbReference>
<dbReference type="SUPFAM" id="SSF141868">
    <property type="entry name" value="EAL domain-like"/>
    <property type="match status" value="1"/>
</dbReference>
<dbReference type="GO" id="GO:0016301">
    <property type="term" value="F:kinase activity"/>
    <property type="evidence" value="ECO:0007669"/>
    <property type="project" value="UniProtKB-KW"/>
</dbReference>
<dbReference type="NCBIfam" id="NF007298">
    <property type="entry name" value="PRK09776.1"/>
    <property type="match status" value="1"/>
</dbReference>
<dbReference type="AlphaFoldDB" id="A0ABD7K765"/>
<keyword evidence="14" id="KW-0548">Nucleotidyltransferase</keyword>
<dbReference type="Pfam" id="PF00563">
    <property type="entry name" value="EAL"/>
    <property type="match status" value="1"/>
</dbReference>
<dbReference type="Gene3D" id="2.10.70.100">
    <property type="match status" value="1"/>
</dbReference>
<feature type="transmembrane region" description="Helical" evidence="9">
    <location>
        <begin position="12"/>
        <end position="31"/>
    </location>
</feature>
<dbReference type="Gene3D" id="3.30.70.270">
    <property type="match status" value="1"/>
</dbReference>
<evidence type="ECO:0000256" key="2">
    <source>
        <dbReference type="ARBA" id="ARBA00004533"/>
    </source>
</evidence>
<dbReference type="Pfam" id="PF00990">
    <property type="entry name" value="GGDEF"/>
    <property type="match status" value="1"/>
</dbReference>
<dbReference type="SUPFAM" id="SSF55785">
    <property type="entry name" value="PYP-like sensor domain (PAS domain)"/>
    <property type="match status" value="3"/>
</dbReference>
<name>A0ABD7K765_PSEAI</name>
<reference evidence="14 15" key="1">
    <citation type="submission" date="2018-12" db="EMBL/GenBank/DDBJ databases">
        <title>Pseudomonas aeruginosa Diversity Panel.</title>
        <authorList>
            <person name="Snesrud E."/>
            <person name="Mcgann P."/>
        </authorList>
    </citation>
    <scope>NUCLEOTIDE SEQUENCE [LARGE SCALE GENOMIC DNA]</scope>
    <source>
        <strain evidence="14 15">MRSN6241</strain>
    </source>
</reference>
<evidence type="ECO:0000259" key="10">
    <source>
        <dbReference type="PROSITE" id="PS50112"/>
    </source>
</evidence>
<feature type="transmembrane region" description="Helical" evidence="9">
    <location>
        <begin position="157"/>
        <end position="180"/>
    </location>
</feature>
<evidence type="ECO:0000256" key="5">
    <source>
        <dbReference type="ARBA" id="ARBA00022692"/>
    </source>
</evidence>
<dbReference type="Pfam" id="PF08448">
    <property type="entry name" value="PAS_4"/>
    <property type="match status" value="1"/>
</dbReference>
<dbReference type="NCBIfam" id="TIGR00229">
    <property type="entry name" value="sensory_box"/>
    <property type="match status" value="2"/>
</dbReference>
<dbReference type="SMART" id="SM00052">
    <property type="entry name" value="EAL"/>
    <property type="match status" value="1"/>
</dbReference>
<dbReference type="PROSITE" id="PS50883">
    <property type="entry name" value="EAL"/>
    <property type="match status" value="1"/>
</dbReference>
<evidence type="ECO:0000259" key="11">
    <source>
        <dbReference type="PROSITE" id="PS50113"/>
    </source>
</evidence>
<dbReference type="PROSITE" id="PS50113">
    <property type="entry name" value="PAC"/>
    <property type="match status" value="3"/>
</dbReference>
<dbReference type="KEGG" id="ppaa:B7D75_19205"/>
<gene>
    <name evidence="14" type="ORF">DY940_05540</name>
</gene>
<dbReference type="GeneID" id="77222230"/>
<dbReference type="Pfam" id="PF08447">
    <property type="entry name" value="PAS_3"/>
    <property type="match status" value="1"/>
</dbReference>
<evidence type="ECO:0000256" key="8">
    <source>
        <dbReference type="ARBA" id="ARBA00023136"/>
    </source>
</evidence>
<dbReference type="InterPro" id="IPR001610">
    <property type="entry name" value="PAC"/>
</dbReference>
<dbReference type="SMART" id="SM00267">
    <property type="entry name" value="GGDEF"/>
    <property type="match status" value="1"/>
</dbReference>
<dbReference type="InterPro" id="IPR013656">
    <property type="entry name" value="PAS_4"/>
</dbReference>
<dbReference type="InterPro" id="IPR035965">
    <property type="entry name" value="PAS-like_dom_sf"/>
</dbReference>
<dbReference type="InterPro" id="IPR052155">
    <property type="entry name" value="Biofilm_reg_signaling"/>
</dbReference>
<dbReference type="EC" id="2.7.7.65" evidence="14"/>
<dbReference type="FunFam" id="3.30.70.270:FF:000001">
    <property type="entry name" value="Diguanylate cyclase domain protein"/>
    <property type="match status" value="1"/>
</dbReference>
<dbReference type="InterPro" id="IPR000160">
    <property type="entry name" value="GGDEF_dom"/>
</dbReference>
<evidence type="ECO:0000313" key="14">
    <source>
        <dbReference type="EMBL" id="RTS50580.1"/>
    </source>
</evidence>
<dbReference type="Gene3D" id="3.20.20.450">
    <property type="entry name" value="EAL domain"/>
    <property type="match status" value="1"/>
</dbReference>
<dbReference type="InterPro" id="IPR029787">
    <property type="entry name" value="Nucleotide_cyclase"/>
</dbReference>
<keyword evidence="6" id="KW-0418">Kinase</keyword>
<evidence type="ECO:0000313" key="15">
    <source>
        <dbReference type="Proteomes" id="UP000276985"/>
    </source>
</evidence>
<feature type="domain" description="GGDEF" evidence="13">
    <location>
        <begin position="715"/>
        <end position="848"/>
    </location>
</feature>
<comment type="cofactor">
    <cofactor evidence="1">
        <name>Mg(2+)</name>
        <dbReference type="ChEBI" id="CHEBI:18420"/>
    </cofactor>
</comment>
<dbReference type="Gene3D" id="3.30.450.20">
    <property type="entry name" value="PAS domain"/>
    <property type="match status" value="3"/>
</dbReference>
<keyword evidence="5 9" id="KW-0812">Transmembrane</keyword>
<evidence type="ECO:0000256" key="7">
    <source>
        <dbReference type="ARBA" id="ARBA00022989"/>
    </source>
</evidence>
<feature type="domain" description="PAC" evidence="11">
    <location>
        <begin position="372"/>
        <end position="424"/>
    </location>
</feature>
<dbReference type="InterPro" id="IPR001633">
    <property type="entry name" value="EAL_dom"/>
</dbReference>
<dbReference type="RefSeq" id="WP_033998794.1">
    <property type="nucleotide sequence ID" value="NZ_CAADJR010000001.1"/>
</dbReference>
<feature type="domain" description="EAL" evidence="12">
    <location>
        <begin position="859"/>
        <end position="1114"/>
    </location>
</feature>